<feature type="transmembrane region" description="Helical" evidence="1">
    <location>
        <begin position="68"/>
        <end position="89"/>
    </location>
</feature>
<gene>
    <name evidence="2" type="ORF">BLEM_0584</name>
</gene>
<keyword evidence="1" id="KW-0472">Membrane</keyword>
<proteinExistence type="predicted"/>
<organism evidence="2 3">
    <name type="scientific">Bifidobacterium lemurum</name>
    <dbReference type="NCBI Taxonomy" id="1603886"/>
    <lineage>
        <taxon>Bacteria</taxon>
        <taxon>Bacillati</taxon>
        <taxon>Actinomycetota</taxon>
        <taxon>Actinomycetes</taxon>
        <taxon>Bifidobacteriales</taxon>
        <taxon>Bifidobacteriaceae</taxon>
        <taxon>Bifidobacterium</taxon>
    </lineage>
</organism>
<comment type="caution">
    <text evidence="2">The sequence shown here is derived from an EMBL/GenBank/DDBJ whole genome shotgun (WGS) entry which is preliminary data.</text>
</comment>
<accession>A0A261FU19</accession>
<keyword evidence="3" id="KW-1185">Reference proteome</keyword>
<dbReference type="EMBL" id="MWWX01000004">
    <property type="protein sequence ID" value="OZG62667.1"/>
    <property type="molecule type" value="Genomic_DNA"/>
</dbReference>
<dbReference type="AlphaFoldDB" id="A0A261FU19"/>
<dbReference type="OrthoDB" id="3233512at2"/>
<dbReference type="Proteomes" id="UP000216352">
    <property type="component" value="Unassembled WGS sequence"/>
</dbReference>
<evidence type="ECO:0000256" key="1">
    <source>
        <dbReference type="SAM" id="Phobius"/>
    </source>
</evidence>
<keyword evidence="1" id="KW-1133">Transmembrane helix</keyword>
<feature type="transmembrane region" description="Helical" evidence="1">
    <location>
        <begin position="6"/>
        <end position="30"/>
    </location>
</feature>
<dbReference type="RefSeq" id="WP_072725709.1">
    <property type="nucleotide sequence ID" value="NZ_BDIS01000016.1"/>
</dbReference>
<protein>
    <submittedName>
        <fullName evidence="2">Uncharacterized protein</fullName>
    </submittedName>
</protein>
<reference evidence="2 3" key="1">
    <citation type="journal article" date="2017" name="BMC Genomics">
        <title>Comparative genomic and phylogenomic analyses of the Bifidobacteriaceae family.</title>
        <authorList>
            <person name="Lugli G.A."/>
            <person name="Milani C."/>
            <person name="Turroni F."/>
            <person name="Duranti S."/>
            <person name="Mancabelli L."/>
            <person name="Mangifesta M."/>
            <person name="Ferrario C."/>
            <person name="Modesto M."/>
            <person name="Mattarelli P."/>
            <person name="Jiri K."/>
            <person name="van Sinderen D."/>
            <person name="Ventura M."/>
        </authorList>
    </citation>
    <scope>NUCLEOTIDE SEQUENCE [LARGE SCALE GENOMIC DNA]</scope>
    <source>
        <strain evidence="2 3">DSM 28807</strain>
    </source>
</reference>
<feature type="transmembrane region" description="Helical" evidence="1">
    <location>
        <begin position="42"/>
        <end position="62"/>
    </location>
</feature>
<dbReference type="STRING" id="1603886.GCA_001895165_01289"/>
<name>A0A261FU19_9BIFI</name>
<keyword evidence="1" id="KW-0812">Transmembrane</keyword>
<evidence type="ECO:0000313" key="3">
    <source>
        <dbReference type="Proteomes" id="UP000216352"/>
    </source>
</evidence>
<evidence type="ECO:0000313" key="2">
    <source>
        <dbReference type="EMBL" id="OZG62667.1"/>
    </source>
</evidence>
<sequence>MNADTVLLVISIILGLVCVPAGSFLAFVPMKADNMTSKQSKASQMLTFIIALVFIGLLLAGYDMPTYAIVIGLVIGFGLGKIPTIHAWAMRTWPFFEPKAESKRAKRR</sequence>